<keyword evidence="1" id="KW-0812">Transmembrane</keyword>
<comment type="caution">
    <text evidence="2">The sequence shown here is derived from an EMBL/GenBank/DDBJ whole genome shotgun (WGS) entry which is preliminary data.</text>
</comment>
<keyword evidence="1" id="KW-0472">Membrane</keyword>
<protein>
    <submittedName>
        <fullName evidence="2">YfiR family protein</fullName>
    </submittedName>
</protein>
<evidence type="ECO:0000313" key="2">
    <source>
        <dbReference type="EMBL" id="HHS51834.1"/>
    </source>
</evidence>
<reference evidence="2" key="1">
    <citation type="journal article" date="2020" name="mSystems">
        <title>Genome- and Community-Level Interaction Insights into Carbon Utilization and Element Cycling Functions of Hydrothermarchaeota in Hydrothermal Sediment.</title>
        <authorList>
            <person name="Zhou Z."/>
            <person name="Liu Y."/>
            <person name="Xu W."/>
            <person name="Pan J."/>
            <person name="Luo Z.H."/>
            <person name="Li M."/>
        </authorList>
    </citation>
    <scope>NUCLEOTIDE SEQUENCE [LARGE SCALE GENOMIC DNA]</scope>
    <source>
        <strain evidence="2">SpSt-876</strain>
    </source>
</reference>
<gene>
    <name evidence="2" type="ORF">ENW73_03060</name>
</gene>
<organism evidence="2">
    <name type="scientific">candidate division WOR-3 bacterium</name>
    <dbReference type="NCBI Taxonomy" id="2052148"/>
    <lineage>
        <taxon>Bacteria</taxon>
        <taxon>Bacteria division WOR-3</taxon>
    </lineage>
</organism>
<evidence type="ECO:0000256" key="1">
    <source>
        <dbReference type="SAM" id="Phobius"/>
    </source>
</evidence>
<proteinExistence type="predicted"/>
<keyword evidence="1" id="KW-1133">Transmembrane helix</keyword>
<dbReference type="AlphaFoldDB" id="A0A7C6E9Z4"/>
<feature type="transmembrane region" description="Helical" evidence="1">
    <location>
        <begin position="18"/>
        <end position="37"/>
    </location>
</feature>
<name>A0A7C6E9Z4_UNCW3</name>
<sequence length="208" mass="23246">MAEISLPNLRLSFNPDRVWGFNVIVFILLGLLIGINYSFTQEVVVPVSLQVQLLMKILLFDRNFKVPKNAITLGILYQEKYRTSLNIKDEVIRVLNELQTSEMPAIRIKAKPIPIHDENSLSAALTRDTIHILYVTPLRAIGISAISAITRNRKILTFTGVPEYVAEGLGVGIDIKGERPQIIINLNQTKGEGADFSSQLLNLARVIK</sequence>
<dbReference type="InterPro" id="IPR025293">
    <property type="entry name" value="YfiR/HmsC-like"/>
</dbReference>
<accession>A0A7C6E9Z4</accession>
<dbReference type="Pfam" id="PF13689">
    <property type="entry name" value="DUF4154"/>
    <property type="match status" value="1"/>
</dbReference>
<dbReference type="EMBL" id="DTLI01000076">
    <property type="protein sequence ID" value="HHS51834.1"/>
    <property type="molecule type" value="Genomic_DNA"/>
</dbReference>